<gene>
    <name evidence="5" type="ORF">O4213_25485</name>
</gene>
<evidence type="ECO:0000259" key="4">
    <source>
        <dbReference type="Pfam" id="PF00535"/>
    </source>
</evidence>
<comment type="caution">
    <text evidence="5">The sequence shown here is derived from an EMBL/GenBank/DDBJ whole genome shotgun (WGS) entry which is preliminary data.</text>
</comment>
<name>A0ABT4N266_GORRU</name>
<reference evidence="5" key="1">
    <citation type="submission" date="2022-12" db="EMBL/GenBank/DDBJ databases">
        <authorList>
            <person name="Krivoruchko A.V."/>
            <person name="Elkin A."/>
        </authorList>
    </citation>
    <scope>NUCLEOTIDE SEQUENCE</scope>
    <source>
        <strain evidence="5">IEGM 1388</strain>
    </source>
</reference>
<evidence type="ECO:0000313" key="5">
    <source>
        <dbReference type="EMBL" id="MCZ4553363.1"/>
    </source>
</evidence>
<keyword evidence="6" id="KW-1185">Reference proteome</keyword>
<evidence type="ECO:0000256" key="3">
    <source>
        <dbReference type="ARBA" id="ARBA00022679"/>
    </source>
</evidence>
<dbReference type="Pfam" id="PF00535">
    <property type="entry name" value="Glycos_transf_2"/>
    <property type="match status" value="1"/>
</dbReference>
<dbReference type="CDD" id="cd00761">
    <property type="entry name" value="Glyco_tranf_GTA_type"/>
    <property type="match status" value="1"/>
</dbReference>
<dbReference type="InterPro" id="IPR029044">
    <property type="entry name" value="Nucleotide-diphossugar_trans"/>
</dbReference>
<dbReference type="Gene3D" id="3.90.550.10">
    <property type="entry name" value="Spore Coat Polysaccharide Biosynthesis Protein SpsA, Chain A"/>
    <property type="match status" value="1"/>
</dbReference>
<keyword evidence="3" id="KW-0808">Transferase</keyword>
<accession>A0ABT4N266</accession>
<dbReference type="SUPFAM" id="SSF53448">
    <property type="entry name" value="Nucleotide-diphospho-sugar transferases"/>
    <property type="match status" value="1"/>
</dbReference>
<keyword evidence="2" id="KW-0328">Glycosyltransferase</keyword>
<sequence length="291" mass="32402">MTQPTLSLVIPAYNEADTIGSLLTSLQTELDHIEEIIVVDNASTDETADIVEGFRTAIPQLRMISETRRGVVAARNAGFDLAKGDIIGRLDADARAKPGWAKATRTFFANADTSIGAGTGYFDQYDMPLQFVHKKLLGKAFDHARKNNGNVHSLFGANMAVRAETWKQIRPLLLEQDGIFDDLDITLCVNEVGKRSVVIPDMHISASGRRMLSDTKTYAKFTAYMPATLEARGMPAAAKRSWANVRTMRALHLLFWVPSRAWNPTTERYSLRHLFSKHKQRALPYATVHDA</sequence>
<dbReference type="InterPro" id="IPR001173">
    <property type="entry name" value="Glyco_trans_2-like"/>
</dbReference>
<dbReference type="EMBL" id="JAPWIE010000009">
    <property type="protein sequence ID" value="MCZ4553363.1"/>
    <property type="molecule type" value="Genomic_DNA"/>
</dbReference>
<evidence type="ECO:0000256" key="2">
    <source>
        <dbReference type="ARBA" id="ARBA00022676"/>
    </source>
</evidence>
<feature type="domain" description="Glycosyltransferase 2-like" evidence="4">
    <location>
        <begin position="7"/>
        <end position="164"/>
    </location>
</feature>
<dbReference type="PANTHER" id="PTHR43630">
    <property type="entry name" value="POLY-BETA-1,6-N-ACETYL-D-GLUCOSAMINE SYNTHASE"/>
    <property type="match status" value="1"/>
</dbReference>
<evidence type="ECO:0000313" key="6">
    <source>
        <dbReference type="Proteomes" id="UP001067235"/>
    </source>
</evidence>
<organism evidence="5 6">
    <name type="scientific">Gordonia rubripertincta</name>
    <name type="common">Rhodococcus corallinus</name>
    <dbReference type="NCBI Taxonomy" id="36822"/>
    <lineage>
        <taxon>Bacteria</taxon>
        <taxon>Bacillati</taxon>
        <taxon>Actinomycetota</taxon>
        <taxon>Actinomycetes</taxon>
        <taxon>Mycobacteriales</taxon>
        <taxon>Gordoniaceae</taxon>
        <taxon>Gordonia</taxon>
    </lineage>
</organism>
<proteinExistence type="inferred from homology"/>
<comment type="similarity">
    <text evidence="1">Belongs to the glycosyltransferase 2 family.</text>
</comment>
<evidence type="ECO:0000256" key="1">
    <source>
        <dbReference type="ARBA" id="ARBA00006739"/>
    </source>
</evidence>
<dbReference type="PANTHER" id="PTHR43630:SF1">
    <property type="entry name" value="POLY-BETA-1,6-N-ACETYL-D-GLUCOSAMINE SYNTHASE"/>
    <property type="match status" value="1"/>
</dbReference>
<dbReference type="Proteomes" id="UP001067235">
    <property type="component" value="Unassembled WGS sequence"/>
</dbReference>
<protein>
    <submittedName>
        <fullName evidence="5">Glycosyltransferase family 2 protein</fullName>
    </submittedName>
</protein>
<dbReference type="RefSeq" id="WP_301574041.1">
    <property type="nucleotide sequence ID" value="NZ_JAPWIE010000009.1"/>
</dbReference>